<dbReference type="GO" id="GO:0032580">
    <property type="term" value="C:Golgi cisterna membrane"/>
    <property type="evidence" value="ECO:0007669"/>
    <property type="project" value="UniProtKB-SubCell"/>
</dbReference>
<keyword evidence="4 5" id="KW-0808">Transferase</keyword>
<dbReference type="Gene3D" id="3.40.50.11660">
    <property type="entry name" value="Glycosyl transferase family 10, C-terminal domain"/>
    <property type="match status" value="1"/>
</dbReference>
<dbReference type="UniPathway" id="UPA00378"/>
<reference evidence="7" key="1">
    <citation type="submission" date="2021-01" db="EMBL/GenBank/DDBJ databases">
        <authorList>
            <person name="Corre E."/>
            <person name="Pelletier E."/>
            <person name="Niang G."/>
            <person name="Scheremetjew M."/>
            <person name="Finn R."/>
            <person name="Kale V."/>
            <person name="Holt S."/>
            <person name="Cochrane G."/>
            <person name="Meng A."/>
            <person name="Brown T."/>
            <person name="Cohen L."/>
        </authorList>
    </citation>
    <scope>NUCLEOTIDE SEQUENCE</scope>
    <source>
        <strain evidence="7">GSBS06</strain>
    </source>
</reference>
<keyword evidence="5" id="KW-0812">Transmembrane</keyword>
<keyword evidence="5" id="KW-1133">Transmembrane helix</keyword>
<keyword evidence="3 5" id="KW-0328">Glycosyltransferase</keyword>
<evidence type="ECO:0000256" key="2">
    <source>
        <dbReference type="ARBA" id="ARBA00008919"/>
    </source>
</evidence>
<evidence type="ECO:0000256" key="3">
    <source>
        <dbReference type="ARBA" id="ARBA00022676"/>
    </source>
</evidence>
<dbReference type="SUPFAM" id="SSF53756">
    <property type="entry name" value="UDP-Glycosyltransferase/glycogen phosphorylase"/>
    <property type="match status" value="1"/>
</dbReference>
<accession>A0A7S3LQG9</accession>
<dbReference type="PANTHER" id="PTHR11929:SF194">
    <property type="entry name" value="ALPHA-(1,3)-FUCOSYLTRANSFERASE 10"/>
    <property type="match status" value="1"/>
</dbReference>
<comment type="subcellular location">
    <subcellularLocation>
        <location evidence="5">Golgi apparatus</location>
        <location evidence="5">Golgi stack membrane</location>
        <topology evidence="5">Single-pass type II membrane protein</topology>
    </subcellularLocation>
</comment>
<evidence type="ECO:0000256" key="5">
    <source>
        <dbReference type="RuleBase" id="RU003832"/>
    </source>
</evidence>
<organism evidence="7">
    <name type="scientific">Aplanochytrium stocchinoi</name>
    <dbReference type="NCBI Taxonomy" id="215587"/>
    <lineage>
        <taxon>Eukaryota</taxon>
        <taxon>Sar</taxon>
        <taxon>Stramenopiles</taxon>
        <taxon>Bigyra</taxon>
        <taxon>Labyrinthulomycetes</taxon>
        <taxon>Thraustochytrida</taxon>
        <taxon>Thraustochytriidae</taxon>
        <taxon>Aplanochytrium</taxon>
    </lineage>
</organism>
<evidence type="ECO:0000313" key="7">
    <source>
        <dbReference type="EMBL" id="CAE0438870.1"/>
    </source>
</evidence>
<sequence>MNFEYRNIYVNITMARELSGSHWLVRMLNRKFRLGRIQVLALVVVVLLVQNSVWIWSIVTHPHHSAPETPLIDSRSGLRPRNNLKIIDDNAYINRLGESSVDEKRKLPNLNAIKLPDLNLIPEDEKRLPLDLEVEQTPPPTPYVPTAKEHIYPSSDIEDEESRHLRKEADERRASLKIPGVLKKVKCDVPCFVQRQTPLVGGYEVRVADDDDGQAKFMHTMEGPRHYPKSKGKGPNSALSTTSFAGEIPLPYFSWNEYIINKANNKGKIMNGITFVARNCGSMNNREGLVDKLKEYIDVYSMSSCKNNAEWPSDIPRKDKVGMLRRYLFHAAFENECSDDYMTEKLWGSLDSGTLPVYYGAPNVNEHVPTDWIINVNAFASWDDLGRYLQYLTKNRTAYLEYHKWRSNPYPPKFLYRYNFTHTHSQCRKCRWAYAKRYNLGWRKDTQTIVWKENAPFEAAGYKPFTYDYTGLPERHFPDMARMGIEPPKMRANVKGVPAH</sequence>
<evidence type="ECO:0000259" key="6">
    <source>
        <dbReference type="Pfam" id="PF00852"/>
    </source>
</evidence>
<proteinExistence type="inferred from homology"/>
<dbReference type="GO" id="GO:0046920">
    <property type="term" value="F:alpha-(1-&gt;3)-fucosyltransferase activity"/>
    <property type="evidence" value="ECO:0007669"/>
    <property type="project" value="TreeGrafter"/>
</dbReference>
<keyword evidence="5" id="KW-0472">Membrane</keyword>
<gene>
    <name evidence="7" type="ORF">ASTO00021_LOCUS9093</name>
</gene>
<dbReference type="InterPro" id="IPR038577">
    <property type="entry name" value="GT10-like_C_sf"/>
</dbReference>
<name>A0A7S3LQG9_9STRA</name>
<dbReference type="InterPro" id="IPR055270">
    <property type="entry name" value="Glyco_tran_10_C"/>
</dbReference>
<dbReference type="InterPro" id="IPR001503">
    <property type="entry name" value="Glyco_trans_10"/>
</dbReference>
<feature type="domain" description="Fucosyltransferase C-terminal" evidence="6">
    <location>
        <begin position="273"/>
        <end position="433"/>
    </location>
</feature>
<dbReference type="EC" id="2.4.1.-" evidence="5"/>
<evidence type="ECO:0000256" key="1">
    <source>
        <dbReference type="ARBA" id="ARBA00004922"/>
    </source>
</evidence>
<protein>
    <recommendedName>
        <fullName evidence="5">Fucosyltransferase</fullName>
        <ecNumber evidence="5">2.4.1.-</ecNumber>
    </recommendedName>
</protein>
<feature type="transmembrane region" description="Helical" evidence="5">
    <location>
        <begin position="37"/>
        <end position="59"/>
    </location>
</feature>
<dbReference type="Pfam" id="PF00852">
    <property type="entry name" value="Glyco_transf_10"/>
    <property type="match status" value="1"/>
</dbReference>
<dbReference type="EMBL" id="HBIN01012095">
    <property type="protein sequence ID" value="CAE0438870.1"/>
    <property type="molecule type" value="Transcribed_RNA"/>
</dbReference>
<evidence type="ECO:0000256" key="4">
    <source>
        <dbReference type="ARBA" id="ARBA00022679"/>
    </source>
</evidence>
<dbReference type="PANTHER" id="PTHR11929">
    <property type="entry name" value="ALPHA- 1,3 -FUCOSYLTRANSFERASE"/>
    <property type="match status" value="1"/>
</dbReference>
<comment type="pathway">
    <text evidence="1">Protein modification; protein glycosylation.</text>
</comment>
<keyword evidence="5" id="KW-0333">Golgi apparatus</keyword>
<comment type="similarity">
    <text evidence="2 5">Belongs to the glycosyltransferase 10 family.</text>
</comment>
<dbReference type="AlphaFoldDB" id="A0A7S3LQG9"/>